<comment type="cofactor">
    <cofactor evidence="1">
        <name>Mg(2+)</name>
        <dbReference type="ChEBI" id="CHEBI:18420"/>
    </cofactor>
</comment>
<dbReference type="InterPro" id="IPR037315">
    <property type="entry name" value="EXO1_H3TH"/>
</dbReference>
<dbReference type="PROSITE" id="PS00842">
    <property type="entry name" value="XPG_2"/>
    <property type="match status" value="1"/>
</dbReference>
<keyword evidence="5" id="KW-0479">Metal-binding</keyword>
<keyword evidence="7" id="KW-0378">Hydrolase</keyword>
<keyword evidence="19" id="KW-1185">Reference proteome</keyword>
<evidence type="ECO:0000256" key="4">
    <source>
        <dbReference type="ARBA" id="ARBA00022722"/>
    </source>
</evidence>
<dbReference type="CDD" id="cd09908">
    <property type="entry name" value="H3TH_EXO1"/>
    <property type="match status" value="1"/>
</dbReference>
<feature type="coiled-coil region" evidence="14">
    <location>
        <begin position="83"/>
        <end position="110"/>
    </location>
</feature>
<evidence type="ECO:0000256" key="2">
    <source>
        <dbReference type="ARBA" id="ARBA00004123"/>
    </source>
</evidence>
<feature type="compositionally biased region" description="Polar residues" evidence="15">
    <location>
        <begin position="681"/>
        <end position="691"/>
    </location>
</feature>
<keyword evidence="14" id="KW-0175">Coiled coil</keyword>
<evidence type="ECO:0000256" key="12">
    <source>
        <dbReference type="ARBA" id="ARBA00023204"/>
    </source>
</evidence>
<proteinExistence type="inferred from homology"/>
<dbReference type="InterPro" id="IPR006084">
    <property type="entry name" value="XPG/Rad2"/>
</dbReference>
<evidence type="ECO:0000256" key="11">
    <source>
        <dbReference type="ARBA" id="ARBA00023125"/>
    </source>
</evidence>
<feature type="region of interest" description="Disordered" evidence="15">
    <location>
        <begin position="666"/>
        <end position="691"/>
    </location>
</feature>
<dbReference type="SMART" id="SM00279">
    <property type="entry name" value="HhH2"/>
    <property type="match status" value="1"/>
</dbReference>
<dbReference type="InterPro" id="IPR029060">
    <property type="entry name" value="PIN-like_dom_sf"/>
</dbReference>
<dbReference type="InterPro" id="IPR019974">
    <property type="entry name" value="XPG_CS"/>
</dbReference>
<dbReference type="InterPro" id="IPR036279">
    <property type="entry name" value="5-3_exonuclease_C_sf"/>
</dbReference>
<comment type="similarity">
    <text evidence="3">Belongs to the XPG/RAD2 endonuclease family. EXO1 subfamily.</text>
</comment>
<protein>
    <recommendedName>
        <fullName evidence="20">Exonuclease 1</fullName>
    </recommendedName>
</protein>
<evidence type="ECO:0000256" key="5">
    <source>
        <dbReference type="ARBA" id="ARBA00022723"/>
    </source>
</evidence>
<feature type="domain" description="XPG-I" evidence="16">
    <location>
        <begin position="138"/>
        <end position="208"/>
    </location>
</feature>
<keyword evidence="4" id="KW-0540">Nuclease</keyword>
<name>A0ABP0VPT8_9BRYO</name>
<dbReference type="InterPro" id="IPR006086">
    <property type="entry name" value="XPG-I_dom"/>
</dbReference>
<dbReference type="InterPro" id="IPR008918">
    <property type="entry name" value="HhH2"/>
</dbReference>
<dbReference type="Gene3D" id="3.40.50.1010">
    <property type="entry name" value="5'-nuclease"/>
    <property type="match status" value="1"/>
</dbReference>
<evidence type="ECO:0000259" key="16">
    <source>
        <dbReference type="SMART" id="SM00484"/>
    </source>
</evidence>
<dbReference type="PANTHER" id="PTHR11081:SF65">
    <property type="entry name" value="DNA DAMAGE-INDUCIBLE PROTEIN DIN7-RELATED"/>
    <property type="match status" value="1"/>
</dbReference>
<dbReference type="InterPro" id="IPR044752">
    <property type="entry name" value="PIN-like_EXO1"/>
</dbReference>
<keyword evidence="9" id="KW-0460">Magnesium</keyword>
<sequence>MGIQGLLPALKSIMTPGHIRDYAGKRAAVDTYCWLHKAAYTCCKDICEGRPNDKYIDYCIHRINLLRQHGVVPVLVFDGGVLPMKAEEEVKRARSRKENLERALEHERLGNHAAAYECYRKAVDITPAIAFRLIKVLRKENVEYIVAPYEADAQMAFLALHGHVDLVITEDSDLIPYGCPQVFFKMDKFGQGVDFQYSNLVRNRELDLNNFTKQMVLEMCIMSGCDYLPSLPGMGLKRAHGVIKRFKSYRKVIKHLKFSGVMIDQHYEEAFERAILTFQHQRVYDPSRNNIVHLTDAPSDLGTDLDFLGPYPLLSIARGEVDPTSKMPFEDEVSGYKLKSQTSLKLNTAPPKKHLELLVQKNVLTNYFMAPSVAARKQFKAPQIAPKISMKTASMNQDDCCQATPISESLSPFSHFSLTPEDPKVFGAKRSSSLSDADFHVDTLEPDLLNFDSDDDELMKTAANLGVKRKPFVSPVLLKVPFHDTAGAEGRMLATHKTLAVKRSDYFSHSTPLPLDLTHQDEPTGQRVGVSGFGDCAVDSEVQLPAVENAVELSERPARKADQSVDAIAAGKRKHMPSFRSTLLKDGAVQGGSFSSVSHVGHYAGLAQKSMDRFVSAITPFRSTSGGARASGLRPPSTTRACLGKTCTNSDGFGQFAHTAGFKVSRPALSQPRPIPAGTVRWQNQDPTNWE</sequence>
<dbReference type="SMART" id="SM00484">
    <property type="entry name" value="XPGI"/>
    <property type="match status" value="1"/>
</dbReference>
<evidence type="ECO:0000313" key="18">
    <source>
        <dbReference type="EMBL" id="CAK9255808.1"/>
    </source>
</evidence>
<dbReference type="SUPFAM" id="SSF88723">
    <property type="entry name" value="PIN domain-like"/>
    <property type="match status" value="1"/>
</dbReference>
<evidence type="ECO:0008006" key="20">
    <source>
        <dbReference type="Google" id="ProtNLM"/>
    </source>
</evidence>
<evidence type="ECO:0000256" key="1">
    <source>
        <dbReference type="ARBA" id="ARBA00001946"/>
    </source>
</evidence>
<evidence type="ECO:0000256" key="6">
    <source>
        <dbReference type="ARBA" id="ARBA00022763"/>
    </source>
</evidence>
<evidence type="ECO:0000256" key="14">
    <source>
        <dbReference type="SAM" id="Coils"/>
    </source>
</evidence>
<feature type="domain" description="XPG N-terminal" evidence="17">
    <location>
        <begin position="1"/>
        <end position="99"/>
    </location>
</feature>
<dbReference type="EMBL" id="OZ020096">
    <property type="protein sequence ID" value="CAK9255808.1"/>
    <property type="molecule type" value="Genomic_DNA"/>
</dbReference>
<keyword evidence="10" id="KW-0267">Excision nuclease</keyword>
<evidence type="ECO:0000256" key="13">
    <source>
        <dbReference type="ARBA" id="ARBA00023242"/>
    </source>
</evidence>
<dbReference type="Proteomes" id="UP001497444">
    <property type="component" value="Chromosome 1"/>
</dbReference>
<keyword evidence="6" id="KW-0227">DNA damage</keyword>
<evidence type="ECO:0000259" key="17">
    <source>
        <dbReference type="SMART" id="SM00485"/>
    </source>
</evidence>
<comment type="subcellular location">
    <subcellularLocation>
        <location evidence="2">Nucleus</location>
    </subcellularLocation>
</comment>
<evidence type="ECO:0000256" key="10">
    <source>
        <dbReference type="ARBA" id="ARBA00022881"/>
    </source>
</evidence>
<evidence type="ECO:0000256" key="8">
    <source>
        <dbReference type="ARBA" id="ARBA00022839"/>
    </source>
</evidence>
<dbReference type="PRINTS" id="PR00853">
    <property type="entry name" value="XPGRADSUPER"/>
</dbReference>
<evidence type="ECO:0000313" key="19">
    <source>
        <dbReference type="Proteomes" id="UP001497444"/>
    </source>
</evidence>
<dbReference type="PANTHER" id="PTHR11081">
    <property type="entry name" value="FLAP ENDONUCLEASE FAMILY MEMBER"/>
    <property type="match status" value="1"/>
</dbReference>
<dbReference type="SUPFAM" id="SSF47807">
    <property type="entry name" value="5' to 3' exonuclease, C-terminal subdomain"/>
    <property type="match status" value="1"/>
</dbReference>
<evidence type="ECO:0000256" key="7">
    <source>
        <dbReference type="ARBA" id="ARBA00022801"/>
    </source>
</evidence>
<evidence type="ECO:0000256" key="3">
    <source>
        <dbReference type="ARBA" id="ARBA00010563"/>
    </source>
</evidence>
<dbReference type="Gene3D" id="1.10.150.20">
    <property type="entry name" value="5' to 3' exonuclease, C-terminal subdomain"/>
    <property type="match status" value="1"/>
</dbReference>
<reference evidence="18 19" key="1">
    <citation type="submission" date="2024-02" db="EMBL/GenBank/DDBJ databases">
        <authorList>
            <consortium name="ELIXIR-Norway"/>
            <consortium name="Elixir Norway"/>
        </authorList>
    </citation>
    <scope>NUCLEOTIDE SEQUENCE [LARGE SCALE GENOMIC DNA]</scope>
</reference>
<dbReference type="CDD" id="cd09857">
    <property type="entry name" value="PIN_EXO1"/>
    <property type="match status" value="1"/>
</dbReference>
<dbReference type="InterPro" id="IPR006085">
    <property type="entry name" value="XPG_DNA_repair_N"/>
</dbReference>
<dbReference type="Pfam" id="PF00867">
    <property type="entry name" value="XPG_I"/>
    <property type="match status" value="1"/>
</dbReference>
<accession>A0ABP0VPT8</accession>
<evidence type="ECO:0000256" key="15">
    <source>
        <dbReference type="SAM" id="MobiDB-lite"/>
    </source>
</evidence>
<evidence type="ECO:0000256" key="9">
    <source>
        <dbReference type="ARBA" id="ARBA00022842"/>
    </source>
</evidence>
<keyword evidence="8" id="KW-0269">Exonuclease</keyword>
<keyword evidence="11" id="KW-0238">DNA-binding</keyword>
<dbReference type="Pfam" id="PF00752">
    <property type="entry name" value="XPG_N"/>
    <property type="match status" value="1"/>
</dbReference>
<keyword evidence="13" id="KW-0539">Nucleus</keyword>
<organism evidence="18 19">
    <name type="scientific">Sphagnum jensenii</name>
    <dbReference type="NCBI Taxonomy" id="128206"/>
    <lineage>
        <taxon>Eukaryota</taxon>
        <taxon>Viridiplantae</taxon>
        <taxon>Streptophyta</taxon>
        <taxon>Embryophyta</taxon>
        <taxon>Bryophyta</taxon>
        <taxon>Sphagnophytina</taxon>
        <taxon>Sphagnopsida</taxon>
        <taxon>Sphagnales</taxon>
        <taxon>Sphagnaceae</taxon>
        <taxon>Sphagnum</taxon>
    </lineage>
</organism>
<gene>
    <name evidence="18" type="ORF">CSSPJE1EN1_LOCUS1286</name>
</gene>
<dbReference type="SMART" id="SM00485">
    <property type="entry name" value="XPGN"/>
    <property type="match status" value="1"/>
</dbReference>
<keyword evidence="12" id="KW-0234">DNA repair</keyword>